<keyword evidence="9 13" id="KW-1133">Transmembrane helix</keyword>
<feature type="transmembrane region" description="Helical" evidence="13">
    <location>
        <begin position="46"/>
        <end position="68"/>
    </location>
</feature>
<evidence type="ECO:0000256" key="5">
    <source>
        <dbReference type="ARBA" id="ARBA00022617"/>
    </source>
</evidence>
<evidence type="ECO:0000256" key="4">
    <source>
        <dbReference type="ARBA" id="ARBA00022475"/>
    </source>
</evidence>
<protein>
    <submittedName>
        <fullName evidence="15">Cytochrome B</fullName>
    </submittedName>
</protein>
<keyword evidence="6 13" id="KW-0812">Transmembrane</keyword>
<dbReference type="InterPro" id="IPR016174">
    <property type="entry name" value="Di-haem_cyt_TM"/>
</dbReference>
<proteinExistence type="inferred from homology"/>
<reference evidence="15 16" key="1">
    <citation type="submission" date="2016-03" db="EMBL/GenBank/DDBJ databases">
        <title>Microsymbionts genomes from the relict species Vavilovia formosa (Stev.) Fed.</title>
        <authorList>
            <person name="Kopat V."/>
            <person name="Chirak E."/>
            <person name="Kimeklis A."/>
            <person name="Andronov E."/>
        </authorList>
    </citation>
    <scope>NUCLEOTIDE SEQUENCE [LARGE SCALE GENOMIC DNA]</scope>
    <source>
        <strain evidence="15 16">Vaf07</strain>
    </source>
</reference>
<evidence type="ECO:0000256" key="13">
    <source>
        <dbReference type="SAM" id="Phobius"/>
    </source>
</evidence>
<dbReference type="PANTHER" id="PTHR30529:SF1">
    <property type="entry name" value="CYTOCHROME B561 HOMOLOG 2"/>
    <property type="match status" value="1"/>
</dbReference>
<keyword evidence="7" id="KW-0479">Metal-binding</keyword>
<evidence type="ECO:0000256" key="10">
    <source>
        <dbReference type="ARBA" id="ARBA00023004"/>
    </source>
</evidence>
<dbReference type="GO" id="GO:0009055">
    <property type="term" value="F:electron transfer activity"/>
    <property type="evidence" value="ECO:0007669"/>
    <property type="project" value="InterPro"/>
</dbReference>
<dbReference type="GO" id="GO:0046872">
    <property type="term" value="F:metal ion binding"/>
    <property type="evidence" value="ECO:0007669"/>
    <property type="project" value="UniProtKB-KW"/>
</dbReference>
<comment type="subcellular location">
    <subcellularLocation>
        <location evidence="2">Cell membrane</location>
        <topology evidence="2">Multi-pass membrane protein</topology>
    </subcellularLocation>
</comment>
<organism evidence="15 16">
    <name type="scientific">Tardiphaga robiniae</name>
    <dbReference type="NCBI Taxonomy" id="943830"/>
    <lineage>
        <taxon>Bacteria</taxon>
        <taxon>Pseudomonadati</taxon>
        <taxon>Pseudomonadota</taxon>
        <taxon>Alphaproteobacteria</taxon>
        <taxon>Hyphomicrobiales</taxon>
        <taxon>Nitrobacteraceae</taxon>
        <taxon>Tardiphaga</taxon>
    </lineage>
</organism>
<evidence type="ECO:0000256" key="1">
    <source>
        <dbReference type="ARBA" id="ARBA00001970"/>
    </source>
</evidence>
<keyword evidence="4" id="KW-1003">Cell membrane</keyword>
<evidence type="ECO:0000256" key="7">
    <source>
        <dbReference type="ARBA" id="ARBA00022723"/>
    </source>
</evidence>
<keyword evidence="8" id="KW-0249">Electron transport</keyword>
<feature type="transmembrane region" description="Helical" evidence="13">
    <location>
        <begin position="150"/>
        <end position="174"/>
    </location>
</feature>
<evidence type="ECO:0000256" key="2">
    <source>
        <dbReference type="ARBA" id="ARBA00004651"/>
    </source>
</evidence>
<accession>A0A163XXR4</accession>
<feature type="transmembrane region" description="Helical" evidence="13">
    <location>
        <begin position="88"/>
        <end position="108"/>
    </location>
</feature>
<gene>
    <name evidence="15" type="ORF">A4A58_14345</name>
</gene>
<keyword evidence="3" id="KW-0813">Transport</keyword>
<dbReference type="AlphaFoldDB" id="A0A163XXR4"/>
<dbReference type="GO" id="GO:0022904">
    <property type="term" value="P:respiratory electron transport chain"/>
    <property type="evidence" value="ECO:0007669"/>
    <property type="project" value="InterPro"/>
</dbReference>
<comment type="caution">
    <text evidence="15">The sequence shown here is derived from an EMBL/GenBank/DDBJ whole genome shotgun (WGS) entry which is preliminary data.</text>
</comment>
<name>A0A163XXR4_9BRAD</name>
<dbReference type="PANTHER" id="PTHR30529">
    <property type="entry name" value="CYTOCHROME B561"/>
    <property type="match status" value="1"/>
</dbReference>
<dbReference type="SUPFAM" id="SSF81342">
    <property type="entry name" value="Transmembrane di-heme cytochromes"/>
    <property type="match status" value="1"/>
</dbReference>
<evidence type="ECO:0000259" key="14">
    <source>
        <dbReference type="Pfam" id="PF01292"/>
    </source>
</evidence>
<evidence type="ECO:0000256" key="11">
    <source>
        <dbReference type="ARBA" id="ARBA00023136"/>
    </source>
</evidence>
<evidence type="ECO:0000256" key="12">
    <source>
        <dbReference type="ARBA" id="ARBA00037975"/>
    </source>
</evidence>
<dbReference type="Proteomes" id="UP000076574">
    <property type="component" value="Unassembled WGS sequence"/>
</dbReference>
<keyword evidence="16" id="KW-1185">Reference proteome</keyword>
<evidence type="ECO:0000256" key="6">
    <source>
        <dbReference type="ARBA" id="ARBA00022692"/>
    </source>
</evidence>
<comment type="similarity">
    <text evidence="12">Belongs to the cytochrome b561 family.</text>
</comment>
<feature type="domain" description="Cytochrome b561 bacterial/Ni-hydrogenase" evidence="14">
    <location>
        <begin position="10"/>
        <end position="191"/>
    </location>
</feature>
<keyword evidence="10" id="KW-0408">Iron</keyword>
<dbReference type="Pfam" id="PF01292">
    <property type="entry name" value="Ni_hydr_CYTB"/>
    <property type="match status" value="1"/>
</dbReference>
<dbReference type="EMBL" id="LVYV01000045">
    <property type="protein sequence ID" value="KZD21533.1"/>
    <property type="molecule type" value="Genomic_DNA"/>
</dbReference>
<feature type="transmembrane region" description="Helical" evidence="13">
    <location>
        <begin position="12"/>
        <end position="34"/>
    </location>
</feature>
<dbReference type="InterPro" id="IPR052168">
    <property type="entry name" value="Cytochrome_b561_oxidase"/>
</dbReference>
<sequence>MHAQKMPIQRYSRIAMILHWLIAVLIALNVALIWSVNLIPEDNIRFVIDAHKSFGITVLGLVLMRLLWRAANRPPDLPETYPPAERTAAHGAHLALYVLMIGLPLSGWMHDSAWKAAGEIPMYLFGLFQWPRIGWIMSIEPAFKERLHDIFGGIHVWLSYALYALVTLHIAAALKHQFWDGHPELQRMWPGGDAPAPSPLSPAQRPPA</sequence>
<dbReference type="GO" id="GO:0005886">
    <property type="term" value="C:plasma membrane"/>
    <property type="evidence" value="ECO:0007669"/>
    <property type="project" value="UniProtKB-SubCell"/>
</dbReference>
<evidence type="ECO:0000256" key="9">
    <source>
        <dbReference type="ARBA" id="ARBA00022989"/>
    </source>
</evidence>
<comment type="cofactor">
    <cofactor evidence="1">
        <name>heme b</name>
        <dbReference type="ChEBI" id="CHEBI:60344"/>
    </cofactor>
</comment>
<evidence type="ECO:0000313" key="15">
    <source>
        <dbReference type="EMBL" id="KZD21533.1"/>
    </source>
</evidence>
<keyword evidence="11 13" id="KW-0472">Membrane</keyword>
<evidence type="ECO:0000256" key="3">
    <source>
        <dbReference type="ARBA" id="ARBA00022448"/>
    </source>
</evidence>
<evidence type="ECO:0000313" key="16">
    <source>
        <dbReference type="Proteomes" id="UP000076574"/>
    </source>
</evidence>
<dbReference type="InterPro" id="IPR011577">
    <property type="entry name" value="Cyt_b561_bac/Ni-Hgenase"/>
</dbReference>
<evidence type="ECO:0000256" key="8">
    <source>
        <dbReference type="ARBA" id="ARBA00022982"/>
    </source>
</evidence>
<dbReference type="GO" id="GO:0020037">
    <property type="term" value="F:heme binding"/>
    <property type="evidence" value="ECO:0007669"/>
    <property type="project" value="TreeGrafter"/>
</dbReference>
<keyword evidence="5" id="KW-0349">Heme</keyword>
<feature type="transmembrane region" description="Helical" evidence="13">
    <location>
        <begin position="120"/>
        <end position="138"/>
    </location>
</feature>